<dbReference type="CDD" id="cd10035">
    <property type="entry name" value="UDG_like"/>
    <property type="match status" value="1"/>
</dbReference>
<dbReference type="SUPFAM" id="SSF52141">
    <property type="entry name" value="Uracil-DNA glycosylase-like"/>
    <property type="match status" value="1"/>
</dbReference>
<feature type="domain" description="Uracil-DNA glycosylase-like" evidence="1">
    <location>
        <begin position="45"/>
        <end position="186"/>
    </location>
</feature>
<sequence length="209" mass="23879">MISIKNFVDGLARRGSRPQTYNPYRNPDLTNNLYHYLVEIKQHCDQPVLLVGEALGFKGGRLTGIPFSCGDVFTRFNHPLLAELKSKLILSSRESENTATMVWEYLTEKQQTPLFWNAFPFHPYQVRRPKTNRAPTAKEIQQGSRYLQQLADIFQPTTIAGIGRKGQLAAQKAFPNHAIQRIRHPSFGGKREFIEGMNALFNANRLNHL</sequence>
<evidence type="ECO:0000313" key="2">
    <source>
        <dbReference type="EMBL" id="GGG02420.1"/>
    </source>
</evidence>
<keyword evidence="3" id="KW-1185">Reference proteome</keyword>
<dbReference type="Pfam" id="PF03167">
    <property type="entry name" value="UDG"/>
    <property type="match status" value="1"/>
</dbReference>
<evidence type="ECO:0000313" key="3">
    <source>
        <dbReference type="Proteomes" id="UP000605253"/>
    </source>
</evidence>
<dbReference type="Gene3D" id="3.40.470.10">
    <property type="entry name" value="Uracil-DNA glycosylase-like domain"/>
    <property type="match status" value="1"/>
</dbReference>
<comment type="caution">
    <text evidence="2">The sequence shown here is derived from an EMBL/GenBank/DDBJ whole genome shotgun (WGS) entry which is preliminary data.</text>
</comment>
<evidence type="ECO:0000259" key="1">
    <source>
        <dbReference type="Pfam" id="PF03167"/>
    </source>
</evidence>
<organism evidence="2 3">
    <name type="scientific">Marinicella pacifica</name>
    <dbReference type="NCBI Taxonomy" id="1171543"/>
    <lineage>
        <taxon>Bacteria</taxon>
        <taxon>Pseudomonadati</taxon>
        <taxon>Pseudomonadota</taxon>
        <taxon>Gammaproteobacteria</taxon>
        <taxon>Lysobacterales</taxon>
        <taxon>Marinicellaceae</taxon>
        <taxon>Marinicella</taxon>
    </lineage>
</organism>
<dbReference type="InterPro" id="IPR005122">
    <property type="entry name" value="Uracil-DNA_glycosylase-like"/>
</dbReference>
<dbReference type="EMBL" id="BMEO01000017">
    <property type="protein sequence ID" value="GGG02420.1"/>
    <property type="molecule type" value="Genomic_DNA"/>
</dbReference>
<proteinExistence type="predicted"/>
<reference evidence="2" key="1">
    <citation type="journal article" date="2014" name="Int. J. Syst. Evol. Microbiol.">
        <title>Complete genome sequence of Corynebacterium casei LMG S-19264T (=DSM 44701T), isolated from a smear-ripened cheese.</title>
        <authorList>
            <consortium name="US DOE Joint Genome Institute (JGI-PGF)"/>
            <person name="Walter F."/>
            <person name="Albersmeier A."/>
            <person name="Kalinowski J."/>
            <person name="Ruckert C."/>
        </authorList>
    </citation>
    <scope>NUCLEOTIDE SEQUENCE</scope>
    <source>
        <strain evidence="2">CGMCC 1.12181</strain>
    </source>
</reference>
<dbReference type="RefSeq" id="WP_188366051.1">
    <property type="nucleotide sequence ID" value="NZ_BAABJF010000021.1"/>
</dbReference>
<dbReference type="InterPro" id="IPR036895">
    <property type="entry name" value="Uracil-DNA_glycosylase-like_sf"/>
</dbReference>
<accession>A0A917CYH1</accession>
<protein>
    <recommendedName>
        <fullName evidence="1">Uracil-DNA glycosylase-like domain-containing protein</fullName>
    </recommendedName>
</protein>
<name>A0A917CYH1_9GAMM</name>
<gene>
    <name evidence="2" type="ORF">GCM10011365_24480</name>
</gene>
<reference evidence="2" key="2">
    <citation type="submission" date="2020-09" db="EMBL/GenBank/DDBJ databases">
        <authorList>
            <person name="Sun Q."/>
            <person name="Zhou Y."/>
        </authorList>
    </citation>
    <scope>NUCLEOTIDE SEQUENCE</scope>
    <source>
        <strain evidence="2">CGMCC 1.12181</strain>
    </source>
</reference>
<dbReference type="AlphaFoldDB" id="A0A917CYH1"/>
<dbReference type="Proteomes" id="UP000605253">
    <property type="component" value="Unassembled WGS sequence"/>
</dbReference>